<dbReference type="AlphaFoldDB" id="A0A9W5TB01"/>
<dbReference type="InterPro" id="IPR022075">
    <property type="entry name" value="Symplekin_C"/>
</dbReference>
<reference evidence="2" key="1">
    <citation type="submission" date="2019-12" db="EMBL/GenBank/DDBJ databases">
        <title>Genome sequence of Babesia ovis.</title>
        <authorList>
            <person name="Yamagishi J."/>
            <person name="Sevinc F."/>
            <person name="Xuan X."/>
        </authorList>
    </citation>
    <scope>NUCLEOTIDE SEQUENCE</scope>
    <source>
        <strain evidence="2">Selcuk</strain>
    </source>
</reference>
<comment type="caution">
    <text evidence="2">The sequence shown here is derived from an EMBL/GenBank/DDBJ whole genome shotgun (WGS) entry which is preliminary data.</text>
</comment>
<dbReference type="Proteomes" id="UP001057455">
    <property type="component" value="Unassembled WGS sequence"/>
</dbReference>
<dbReference type="EMBL" id="BLIY01000016">
    <property type="protein sequence ID" value="GFE54503.1"/>
    <property type="molecule type" value="Genomic_DNA"/>
</dbReference>
<proteinExistence type="predicted"/>
<dbReference type="OrthoDB" id="331600at2759"/>
<accession>A0A9W5TB01</accession>
<evidence type="ECO:0000313" key="3">
    <source>
        <dbReference type="Proteomes" id="UP001057455"/>
    </source>
</evidence>
<gene>
    <name evidence="2" type="ORF">BaOVIS_019070</name>
</gene>
<dbReference type="InterPro" id="IPR016024">
    <property type="entry name" value="ARM-type_fold"/>
</dbReference>
<feature type="domain" description="Symplekin C-terminal" evidence="1">
    <location>
        <begin position="999"/>
        <end position="1182"/>
    </location>
</feature>
<protein>
    <submittedName>
        <fullName evidence="2">Symplekin tight junction carboxy-terminal protein, putative</fullName>
    </submittedName>
</protein>
<dbReference type="SUPFAM" id="SSF48371">
    <property type="entry name" value="ARM repeat"/>
    <property type="match status" value="1"/>
</dbReference>
<name>A0A9W5TB01_BABOV</name>
<sequence length="1219" mass="136308">MGQEAEILNLLRTGQRDAFEARLQQFRRLQLTQSKAGKGKLSRLINHVLHIDGQYATVLIEDMSNLLNDSEIAVRTEALAAFAASAHLFMFHILLSRAFYPSSSVAKDAFADLACALSLVQHAAVEMDASDGYGKNSSGSISDFVHSGLRSPVANALRVVMMELAVLAQLGVTPSKTRKDGTKQEPSRGVNLKNTTSEAKDVEVANRRYDMDDWRSIVNNDAQVMAQLEAWSTSATRLICGCISTATKSNKTAAIARSVMAAEVATTLISHYPDQYFQILATPLVATHTHLFKTVSAYENMILRIFTSPTALPYHTQLVALLKDAGYQCELVEIYKRAHVTAAGNKCYVYNGEGNVLEDDAVNIVTLIEGHLDPEERFQLARKKLEHIWEPEQLQKFKAARIFKCDPVAIKNMHSPDNLFSCTTAEMRLEPPKEPMAEPSLDIVSKPNAKYVLPSDTVDVVPTKCETIREYNQLYSALVATQMMDTAVSYTWHLRDSVISGNRRNKFDVFNRALFNKIFLTGALPIETQRNLFVALMDHMAQMVMISCSATGVPGQKMDILVPALADARNVGVSELLGQLASEHRSEPLEKLLEHMGQLLMTKASIELAMDIVQCDKKGKALAKVDVKRMGYSEMVEMVLNRLYAPSILKVVEVRDAYVLQLCKFILNLPVVPLSLVKQINEWVADPSSIRLAFSLTSNILKKSQSTDLKQQVLVLFLRFVTSENPDVRNIFQRLISSPKGLYHSNPDGRRYSISDLETAHEKLVEWIRADGGCSKCKIGAYLSKDLVEQCEAMVSRPLWQWPSGLINQISNAHKNVETPVGGGCSGCEWHSLVAQLNQSSQGQAEIEWSLLSSVWLEELFAMLARRGSFNAHPLLLQIVADVLQERENTECVEPLIVAAGKNPALVPFVCDITDDLTQEALISKARQSCCAHIGEIAHVLRQKPEANEFLMALIADVRTMWLDPRYKFLEVWQQEPSHAKLLVDVALQHLETCEEYVMQLTPFLGVDQLEVLVTHLFNNGTEEGLKRVLSILVDVPHTFRREQKELNLALPQHFMYQCYNVKPIKEQLKRQTGLLDHCVDCCVSGTMSVEAALSACTLIVESPEMVSFVFGRVLCQLVQKVPQTRSVVVQSILPALFKRSAWLNKMLWRGVIICMTTLWPGHKENLCRLLLLLPPEYGEATIKTLQTQHNVIAYMESTLPQLDHSVHIPAYIKMMLSL</sequence>
<evidence type="ECO:0000313" key="2">
    <source>
        <dbReference type="EMBL" id="GFE54503.1"/>
    </source>
</evidence>
<dbReference type="Pfam" id="PF12295">
    <property type="entry name" value="Symplekin_C"/>
    <property type="match status" value="1"/>
</dbReference>
<keyword evidence="3" id="KW-1185">Reference proteome</keyword>
<evidence type="ECO:0000259" key="1">
    <source>
        <dbReference type="Pfam" id="PF12295"/>
    </source>
</evidence>
<organism evidence="2 3">
    <name type="scientific">Babesia ovis</name>
    <dbReference type="NCBI Taxonomy" id="5869"/>
    <lineage>
        <taxon>Eukaryota</taxon>
        <taxon>Sar</taxon>
        <taxon>Alveolata</taxon>
        <taxon>Apicomplexa</taxon>
        <taxon>Aconoidasida</taxon>
        <taxon>Piroplasmida</taxon>
        <taxon>Babesiidae</taxon>
        <taxon>Babesia</taxon>
    </lineage>
</organism>